<dbReference type="STRING" id="74649.A0A2P6PPS2"/>
<comment type="caution">
    <text evidence="3">The sequence shown here is derived from an EMBL/GenBank/DDBJ whole genome shotgun (WGS) entry which is preliminary data.</text>
</comment>
<dbReference type="PANTHER" id="PTHR32009:SF155">
    <property type="entry name" value="DISEASE RESISTANCE PROTEIN (TIR-NBS-LRR CLASS)"/>
    <property type="match status" value="1"/>
</dbReference>
<dbReference type="InterPro" id="IPR035897">
    <property type="entry name" value="Toll_tir_struct_dom_sf"/>
</dbReference>
<dbReference type="Proteomes" id="UP000238479">
    <property type="component" value="Chromosome 6"/>
</dbReference>
<dbReference type="Gene3D" id="3.40.50.10140">
    <property type="entry name" value="Toll/interleukin-1 receptor homology (TIR) domain"/>
    <property type="match status" value="1"/>
</dbReference>
<organism evidence="3 4">
    <name type="scientific">Rosa chinensis</name>
    <name type="common">China rose</name>
    <dbReference type="NCBI Taxonomy" id="74649"/>
    <lineage>
        <taxon>Eukaryota</taxon>
        <taxon>Viridiplantae</taxon>
        <taxon>Streptophyta</taxon>
        <taxon>Embryophyta</taxon>
        <taxon>Tracheophyta</taxon>
        <taxon>Spermatophyta</taxon>
        <taxon>Magnoliopsida</taxon>
        <taxon>eudicotyledons</taxon>
        <taxon>Gunneridae</taxon>
        <taxon>Pentapetalae</taxon>
        <taxon>rosids</taxon>
        <taxon>fabids</taxon>
        <taxon>Rosales</taxon>
        <taxon>Rosaceae</taxon>
        <taxon>Rosoideae</taxon>
        <taxon>Rosoideae incertae sedis</taxon>
        <taxon>Rosa</taxon>
    </lineage>
</organism>
<evidence type="ECO:0000256" key="1">
    <source>
        <dbReference type="ARBA" id="ARBA00023027"/>
    </source>
</evidence>
<sequence>MDLSKHQFGASSSSSSTHSFTHDVFLSFRGADTRNNFTGHLYRNLVQEGINTFIDDGLPKGEDISQELLEVIERSNISVVVFSANYASSKWCLDELVKIIQCRESKQQIVYPIFYKINASEIRYQNAQVGDAIAHLSKHKDNLEKVESWKAALTQAATLSGWAISDEGYVCSI</sequence>
<keyword evidence="4" id="KW-1185">Reference proteome</keyword>
<protein>
    <submittedName>
        <fullName evidence="3">Putative TIR domain-containing protein</fullName>
    </submittedName>
</protein>
<dbReference type="SUPFAM" id="SSF52200">
    <property type="entry name" value="Toll/Interleukin receptor TIR domain"/>
    <property type="match status" value="1"/>
</dbReference>
<dbReference type="SMART" id="SM00255">
    <property type="entry name" value="TIR"/>
    <property type="match status" value="1"/>
</dbReference>
<evidence type="ECO:0000313" key="4">
    <source>
        <dbReference type="Proteomes" id="UP000238479"/>
    </source>
</evidence>
<evidence type="ECO:0000259" key="2">
    <source>
        <dbReference type="PROSITE" id="PS50104"/>
    </source>
</evidence>
<dbReference type="AlphaFoldDB" id="A0A2P6PPS2"/>
<accession>A0A2P6PPS2</accession>
<dbReference type="InterPro" id="IPR000157">
    <property type="entry name" value="TIR_dom"/>
</dbReference>
<dbReference type="Gramene" id="PRQ23924">
    <property type="protein sequence ID" value="PRQ23924"/>
    <property type="gene ID" value="RchiOBHm_Chr6g0266751"/>
</dbReference>
<dbReference type="PROSITE" id="PS50104">
    <property type="entry name" value="TIR"/>
    <property type="match status" value="1"/>
</dbReference>
<gene>
    <name evidence="3" type="ORF">RchiOBHm_Chr6g0266751</name>
</gene>
<dbReference type="GO" id="GO:0007165">
    <property type="term" value="P:signal transduction"/>
    <property type="evidence" value="ECO:0007669"/>
    <property type="project" value="InterPro"/>
</dbReference>
<dbReference type="FunFam" id="3.40.50.10140:FF:000007">
    <property type="entry name" value="Disease resistance protein (TIR-NBS-LRR class)"/>
    <property type="match status" value="1"/>
</dbReference>
<name>A0A2P6PPS2_ROSCH</name>
<dbReference type="EMBL" id="PDCK01000044">
    <property type="protein sequence ID" value="PRQ23924.1"/>
    <property type="molecule type" value="Genomic_DNA"/>
</dbReference>
<dbReference type="PANTHER" id="PTHR32009">
    <property type="entry name" value="TMV RESISTANCE PROTEIN N-LIKE"/>
    <property type="match status" value="1"/>
</dbReference>
<dbReference type="Pfam" id="PF01582">
    <property type="entry name" value="TIR"/>
    <property type="match status" value="1"/>
</dbReference>
<dbReference type="OMA" id="LTHILGC"/>
<reference evidence="3 4" key="1">
    <citation type="journal article" date="2018" name="Nat. Genet.">
        <title>The Rosa genome provides new insights in the design of modern roses.</title>
        <authorList>
            <person name="Bendahmane M."/>
        </authorList>
    </citation>
    <scope>NUCLEOTIDE SEQUENCE [LARGE SCALE GENOMIC DNA]</scope>
    <source>
        <strain evidence="4">cv. Old Blush</strain>
    </source>
</reference>
<proteinExistence type="predicted"/>
<evidence type="ECO:0000313" key="3">
    <source>
        <dbReference type="EMBL" id="PRQ23924.1"/>
    </source>
</evidence>
<feature type="domain" description="TIR" evidence="2">
    <location>
        <begin position="20"/>
        <end position="173"/>
    </location>
</feature>
<keyword evidence="1" id="KW-0520">NAD</keyword>